<dbReference type="EMBL" id="CAJNOH010000177">
    <property type="protein sequence ID" value="CAF0928305.1"/>
    <property type="molecule type" value="Genomic_DNA"/>
</dbReference>
<evidence type="ECO:0000256" key="7">
    <source>
        <dbReference type="ARBA" id="ARBA00022777"/>
    </source>
</evidence>
<evidence type="ECO:0000313" key="14">
    <source>
        <dbReference type="EMBL" id="CAF1294179.1"/>
    </source>
</evidence>
<name>A0A814BEA1_9BILA</name>
<evidence type="ECO:0000259" key="11">
    <source>
        <dbReference type="PROSITE" id="PS50011"/>
    </source>
</evidence>
<feature type="region of interest" description="Disordered" evidence="10">
    <location>
        <begin position="46"/>
        <end position="92"/>
    </location>
</feature>
<sequence length="710" mass="81053">MSFISRERIVYIMIVEPCSSTSLLSNNHRTQKYLKNRFHMSMNKPSIKQNNHLSTNENRTDDDYGGGGNSEICSKITNGDNRKSRSNNHNRGNDPTRWWLVHFIQRFIADPKRTLTRSRSATDATRFLRHIQTRISPAIKCDSVYEESSTNTKRRNNNCDQNQISLYTRMRSQSVPINSICSPNHQLLSLQRQAGTLTRSSSVHDLHRHEVFRANELDFGPIIGQGFYGIARTVTFRKTGQIMVMKETKTFDKEAQKIFVKEVQVLKRLKHPNVLHFMGLLLDKDNQMCFLVDYIAGGTLKNIIHDLSIPLTWLQRLRYAKDIAAGMEYLHSCNIIHRDLNSSNCLVKSNGQVVVADFGLSRINLDEDDDYVTTQMNDGTSSSLSSFRRDQRSTSTTITSNGNIVVVRPKTRRQILKDRQRYTVVGSPYWMAPEMLKGQCYDERVDIFSFGIMLCEIIGRVQADPDYLPRTQDFGLNVHLFNQKYCSKDCPKQFIAIAIACCDINPDSRPAFCVSHPWLEALALSVETGYLQEKKFIIMSCTKVQSTNQTINNFSAAVLPSSTCAEGGSVGRRVLASRPNGSIIKSIEFAKTNDDEGLQIKHDIIHQFLREHNLSWSITLHMNILYVQLPKELCAGSKEKFVSLLEFADDTLHCKKVIIYFNKARSDRAIVVKTFMFLGFHVLSPDNTLMQTIDKQADELYMVYLIDGDE</sequence>
<dbReference type="GO" id="GO:0005634">
    <property type="term" value="C:nucleus"/>
    <property type="evidence" value="ECO:0007669"/>
    <property type="project" value="TreeGrafter"/>
</dbReference>
<dbReference type="Gene3D" id="3.40.630.60">
    <property type="match status" value="1"/>
</dbReference>
<feature type="compositionally biased region" description="Polar residues" evidence="10">
    <location>
        <begin position="46"/>
        <end position="57"/>
    </location>
</feature>
<keyword evidence="16" id="KW-1185">Reference proteome</keyword>
<dbReference type="InterPro" id="IPR050940">
    <property type="entry name" value="Actin_reg-Ser/Thr_kinase"/>
</dbReference>
<dbReference type="AlphaFoldDB" id="A0A814BEA1"/>
<dbReference type="Pfam" id="PF02100">
    <property type="entry name" value="ODC_AZ"/>
    <property type="match status" value="1"/>
</dbReference>
<dbReference type="PROSITE" id="PS01337">
    <property type="entry name" value="ODC_AZ"/>
    <property type="match status" value="1"/>
</dbReference>
<dbReference type="PROSITE" id="PS50011">
    <property type="entry name" value="PROTEIN_KINASE_DOM"/>
    <property type="match status" value="1"/>
</dbReference>
<dbReference type="Pfam" id="PF07714">
    <property type="entry name" value="PK_Tyr_Ser-Thr"/>
    <property type="match status" value="2"/>
</dbReference>
<evidence type="ECO:0000313" key="12">
    <source>
        <dbReference type="EMBL" id="CAF0928305.1"/>
    </source>
</evidence>
<evidence type="ECO:0000256" key="1">
    <source>
        <dbReference type="ARBA" id="ARBA00005843"/>
    </source>
</evidence>
<dbReference type="GO" id="GO:0005737">
    <property type="term" value="C:cytoplasm"/>
    <property type="evidence" value="ECO:0007669"/>
    <property type="project" value="TreeGrafter"/>
</dbReference>
<dbReference type="Proteomes" id="UP000663854">
    <property type="component" value="Unassembled WGS sequence"/>
</dbReference>
<dbReference type="InterPro" id="IPR002993">
    <property type="entry name" value="ODC_AZ"/>
</dbReference>
<evidence type="ECO:0000313" key="16">
    <source>
        <dbReference type="Proteomes" id="UP000663870"/>
    </source>
</evidence>
<comment type="caution">
    <text evidence="12">The sequence shown here is derived from an EMBL/GenBank/DDBJ whole genome shotgun (WGS) entry which is preliminary data.</text>
</comment>
<dbReference type="EMBL" id="CAJNOT010000526">
    <property type="protein sequence ID" value="CAF1011143.1"/>
    <property type="molecule type" value="Genomic_DNA"/>
</dbReference>
<keyword evidence="4" id="KW-0808">Transferase</keyword>
<evidence type="ECO:0000256" key="9">
    <source>
        <dbReference type="PROSITE-ProRule" id="PRU10141"/>
    </source>
</evidence>
<dbReference type="GO" id="GO:0030036">
    <property type="term" value="P:actin cytoskeleton organization"/>
    <property type="evidence" value="ECO:0007669"/>
    <property type="project" value="TreeGrafter"/>
</dbReference>
<evidence type="ECO:0000313" key="15">
    <source>
        <dbReference type="Proteomes" id="UP000663854"/>
    </source>
</evidence>
<evidence type="ECO:0000256" key="10">
    <source>
        <dbReference type="SAM" id="MobiDB-lite"/>
    </source>
</evidence>
<keyword evidence="7" id="KW-0418">Kinase</keyword>
<feature type="domain" description="Protein kinase" evidence="11">
    <location>
        <begin position="217"/>
        <end position="519"/>
    </location>
</feature>
<dbReference type="Gene3D" id="1.10.510.10">
    <property type="entry name" value="Transferase(Phosphotransferase) domain 1"/>
    <property type="match status" value="1"/>
</dbReference>
<evidence type="ECO:0000313" key="13">
    <source>
        <dbReference type="EMBL" id="CAF1011143.1"/>
    </source>
</evidence>
<evidence type="ECO:0000256" key="8">
    <source>
        <dbReference type="ARBA" id="ARBA00022840"/>
    </source>
</evidence>
<dbReference type="SUPFAM" id="SSF56112">
    <property type="entry name" value="Protein kinase-like (PK-like)"/>
    <property type="match status" value="1"/>
</dbReference>
<comment type="similarity">
    <text evidence="1">Belongs to the protein kinase superfamily. TKL Ser/Thr protein kinase family.</text>
</comment>
<protein>
    <recommendedName>
        <fullName evidence="11">Protein kinase domain-containing protein</fullName>
    </recommendedName>
</protein>
<organism evidence="12 15">
    <name type="scientific">Rotaria sordida</name>
    <dbReference type="NCBI Taxonomy" id="392033"/>
    <lineage>
        <taxon>Eukaryota</taxon>
        <taxon>Metazoa</taxon>
        <taxon>Spiralia</taxon>
        <taxon>Gnathifera</taxon>
        <taxon>Rotifera</taxon>
        <taxon>Eurotatoria</taxon>
        <taxon>Bdelloidea</taxon>
        <taxon>Philodinida</taxon>
        <taxon>Philodinidae</taxon>
        <taxon>Rotaria</taxon>
    </lineage>
</organism>
<evidence type="ECO:0000256" key="6">
    <source>
        <dbReference type="ARBA" id="ARBA00022758"/>
    </source>
</evidence>
<dbReference type="InterPro" id="IPR016181">
    <property type="entry name" value="Acyl_CoA_acyltransferase"/>
</dbReference>
<dbReference type="GO" id="GO:0075523">
    <property type="term" value="P:viral translational frameshifting"/>
    <property type="evidence" value="ECO:0007669"/>
    <property type="project" value="UniProtKB-KW"/>
</dbReference>
<dbReference type="InterPro" id="IPR000719">
    <property type="entry name" value="Prot_kinase_dom"/>
</dbReference>
<dbReference type="PROSITE" id="PS00107">
    <property type="entry name" value="PROTEIN_KINASE_ATP"/>
    <property type="match status" value="1"/>
</dbReference>
<comment type="similarity">
    <text evidence="2">Belongs to the ODC antizyme family.</text>
</comment>
<dbReference type="InterPro" id="IPR038581">
    <property type="entry name" value="ODC_AZ_sf"/>
</dbReference>
<evidence type="ECO:0000256" key="3">
    <source>
        <dbReference type="ARBA" id="ARBA00022527"/>
    </source>
</evidence>
<dbReference type="PANTHER" id="PTHR46485">
    <property type="entry name" value="LIM DOMAIN KINASE 1"/>
    <property type="match status" value="1"/>
</dbReference>
<keyword evidence="3" id="KW-0723">Serine/threonine-protein kinase</keyword>
<reference evidence="12" key="1">
    <citation type="submission" date="2021-02" db="EMBL/GenBank/DDBJ databases">
        <authorList>
            <person name="Nowell W R."/>
        </authorList>
    </citation>
    <scope>NUCLEOTIDE SEQUENCE</scope>
</reference>
<proteinExistence type="inferred from homology"/>
<dbReference type="Proteomes" id="UP000663870">
    <property type="component" value="Unassembled WGS sequence"/>
</dbReference>
<feature type="binding site" evidence="9">
    <location>
        <position position="246"/>
    </location>
    <ligand>
        <name>ATP</name>
        <dbReference type="ChEBI" id="CHEBI:30616"/>
    </ligand>
</feature>
<accession>A0A814BEA1</accession>
<dbReference type="Proteomes" id="UP000663864">
    <property type="component" value="Unassembled WGS sequence"/>
</dbReference>
<dbReference type="GO" id="GO:0008073">
    <property type="term" value="F:ornithine decarboxylase inhibitor activity"/>
    <property type="evidence" value="ECO:0007669"/>
    <property type="project" value="InterPro"/>
</dbReference>
<dbReference type="PANTHER" id="PTHR46485:SF4">
    <property type="entry name" value="LIM DOMAIN KINASE 1"/>
    <property type="match status" value="1"/>
</dbReference>
<evidence type="ECO:0000256" key="4">
    <source>
        <dbReference type="ARBA" id="ARBA00022679"/>
    </source>
</evidence>
<dbReference type="SUPFAM" id="SSF55729">
    <property type="entry name" value="Acyl-CoA N-acyltransferases (Nat)"/>
    <property type="match status" value="1"/>
</dbReference>
<keyword evidence="8 9" id="KW-0067">ATP-binding</keyword>
<evidence type="ECO:0000256" key="5">
    <source>
        <dbReference type="ARBA" id="ARBA00022741"/>
    </source>
</evidence>
<dbReference type="Gene3D" id="3.30.200.20">
    <property type="entry name" value="Phosphorylase Kinase, domain 1"/>
    <property type="match status" value="1"/>
</dbReference>
<dbReference type="InterPro" id="IPR011009">
    <property type="entry name" value="Kinase-like_dom_sf"/>
</dbReference>
<gene>
    <name evidence="14" type="ORF">JXQ802_LOCUS29160</name>
    <name evidence="12" type="ORF">PYM288_LOCUS10915</name>
    <name evidence="13" type="ORF">ZHD862_LOCUS13040</name>
</gene>
<dbReference type="GO" id="GO:0005524">
    <property type="term" value="F:ATP binding"/>
    <property type="evidence" value="ECO:0007669"/>
    <property type="project" value="UniProtKB-UniRule"/>
</dbReference>
<keyword evidence="6" id="KW-0688">Ribosomal frameshifting</keyword>
<keyword evidence="5 9" id="KW-0547">Nucleotide-binding</keyword>
<dbReference type="InterPro" id="IPR017441">
    <property type="entry name" value="Protein_kinase_ATP_BS"/>
</dbReference>
<dbReference type="GO" id="GO:0004674">
    <property type="term" value="F:protein serine/threonine kinase activity"/>
    <property type="evidence" value="ECO:0007669"/>
    <property type="project" value="UniProtKB-KW"/>
</dbReference>
<dbReference type="EMBL" id="CAJNOL010001129">
    <property type="protein sequence ID" value="CAF1294179.1"/>
    <property type="molecule type" value="Genomic_DNA"/>
</dbReference>
<evidence type="ECO:0000256" key="2">
    <source>
        <dbReference type="ARBA" id="ARBA00008796"/>
    </source>
</evidence>
<dbReference type="InterPro" id="IPR001245">
    <property type="entry name" value="Ser-Thr/Tyr_kinase_cat_dom"/>
</dbReference>